<dbReference type="Proteomes" id="UP001054945">
    <property type="component" value="Unassembled WGS sequence"/>
</dbReference>
<comment type="caution">
    <text evidence="1">The sequence shown here is derived from an EMBL/GenBank/DDBJ whole genome shotgun (WGS) entry which is preliminary data.</text>
</comment>
<gene>
    <name evidence="1" type="ORF">CEXT_172971</name>
</gene>
<name>A0AAV4P5U1_CAEEX</name>
<protein>
    <submittedName>
        <fullName evidence="1">Uncharacterized protein</fullName>
    </submittedName>
</protein>
<dbReference type="EMBL" id="BPLR01004139">
    <property type="protein sequence ID" value="GIX92575.1"/>
    <property type="molecule type" value="Genomic_DNA"/>
</dbReference>
<dbReference type="AlphaFoldDB" id="A0AAV4P5U1"/>
<proteinExistence type="predicted"/>
<evidence type="ECO:0000313" key="2">
    <source>
        <dbReference type="Proteomes" id="UP001054945"/>
    </source>
</evidence>
<sequence>MLIICSLPVWLLFEKHFPTRQYHALSSHISELPQCWGLMFGLCRGPICHGQGAASGGALLPSVTPSHETGTLPRRIRAATSTTPSGVQLCIEKFILRHNQVCKMASDGGFESCSDYLVEYPLSASQCKSGCTSIALRYSSATAWHSGGRYRPSAEADSCHCGRKGSGFH</sequence>
<keyword evidence="2" id="KW-1185">Reference proteome</keyword>
<organism evidence="1 2">
    <name type="scientific">Caerostris extrusa</name>
    <name type="common">Bark spider</name>
    <name type="synonym">Caerostris bankana</name>
    <dbReference type="NCBI Taxonomy" id="172846"/>
    <lineage>
        <taxon>Eukaryota</taxon>
        <taxon>Metazoa</taxon>
        <taxon>Ecdysozoa</taxon>
        <taxon>Arthropoda</taxon>
        <taxon>Chelicerata</taxon>
        <taxon>Arachnida</taxon>
        <taxon>Araneae</taxon>
        <taxon>Araneomorphae</taxon>
        <taxon>Entelegynae</taxon>
        <taxon>Araneoidea</taxon>
        <taxon>Araneidae</taxon>
        <taxon>Caerostris</taxon>
    </lineage>
</organism>
<evidence type="ECO:0000313" key="1">
    <source>
        <dbReference type="EMBL" id="GIX92575.1"/>
    </source>
</evidence>
<accession>A0AAV4P5U1</accession>
<reference evidence="1 2" key="1">
    <citation type="submission" date="2021-06" db="EMBL/GenBank/DDBJ databases">
        <title>Caerostris extrusa draft genome.</title>
        <authorList>
            <person name="Kono N."/>
            <person name="Arakawa K."/>
        </authorList>
    </citation>
    <scope>NUCLEOTIDE SEQUENCE [LARGE SCALE GENOMIC DNA]</scope>
</reference>